<evidence type="ECO:0000313" key="2">
    <source>
        <dbReference type="Proteomes" id="UP001470230"/>
    </source>
</evidence>
<protein>
    <submittedName>
        <fullName evidence="1">Uncharacterized protein</fullName>
    </submittedName>
</protein>
<accession>A0ABR2K5I0</accession>
<dbReference type="Proteomes" id="UP001470230">
    <property type="component" value="Unassembled WGS sequence"/>
</dbReference>
<dbReference type="EMBL" id="JAPFFF010000007">
    <property type="protein sequence ID" value="KAK8886376.1"/>
    <property type="molecule type" value="Genomic_DNA"/>
</dbReference>
<evidence type="ECO:0000313" key="1">
    <source>
        <dbReference type="EMBL" id="KAK8886376.1"/>
    </source>
</evidence>
<proteinExistence type="predicted"/>
<gene>
    <name evidence="1" type="ORF">M9Y10_041839</name>
</gene>
<comment type="caution">
    <text evidence="1">The sequence shown here is derived from an EMBL/GenBank/DDBJ whole genome shotgun (WGS) entry which is preliminary data.</text>
</comment>
<name>A0ABR2K5I0_9EUKA</name>
<keyword evidence="2" id="KW-1185">Reference proteome</keyword>
<reference evidence="1 2" key="1">
    <citation type="submission" date="2024-04" db="EMBL/GenBank/DDBJ databases">
        <title>Tritrichomonas musculus Genome.</title>
        <authorList>
            <person name="Alves-Ferreira E."/>
            <person name="Grigg M."/>
            <person name="Lorenzi H."/>
            <person name="Galac M."/>
        </authorList>
    </citation>
    <scope>NUCLEOTIDE SEQUENCE [LARGE SCALE GENOMIC DNA]</scope>
    <source>
        <strain evidence="1 2">EAF2021</strain>
    </source>
</reference>
<organism evidence="1 2">
    <name type="scientific">Tritrichomonas musculus</name>
    <dbReference type="NCBI Taxonomy" id="1915356"/>
    <lineage>
        <taxon>Eukaryota</taxon>
        <taxon>Metamonada</taxon>
        <taxon>Parabasalia</taxon>
        <taxon>Tritrichomonadida</taxon>
        <taxon>Tritrichomonadidae</taxon>
        <taxon>Tritrichomonas</taxon>
    </lineage>
</organism>
<sequence>MSMDDMKLSAKMNHINVNIYDYDKETMIYDLQEQWYFDDSYETKSALLYTDEMFFHIMYITNVEKLTNIFICPKCRLYVVRDNNIFSI</sequence>